<accession>A0ABD0YLL1</accession>
<dbReference type="Proteomes" id="UP001558652">
    <property type="component" value="Unassembled WGS sequence"/>
</dbReference>
<feature type="chain" id="PRO_5044779952" evidence="1">
    <location>
        <begin position="20"/>
        <end position="133"/>
    </location>
</feature>
<evidence type="ECO:0000313" key="2">
    <source>
        <dbReference type="EMBL" id="KAL1132107.1"/>
    </source>
</evidence>
<evidence type="ECO:0000256" key="1">
    <source>
        <dbReference type="SAM" id="SignalP"/>
    </source>
</evidence>
<dbReference type="AlphaFoldDB" id="A0ABD0YLL1"/>
<comment type="caution">
    <text evidence="2">The sequence shown here is derived from an EMBL/GenBank/DDBJ whole genome shotgun (WGS) entry which is preliminary data.</text>
</comment>
<feature type="signal peptide" evidence="1">
    <location>
        <begin position="1"/>
        <end position="19"/>
    </location>
</feature>
<reference evidence="2 3" key="1">
    <citation type="submission" date="2024-07" db="EMBL/GenBank/DDBJ databases">
        <title>Chromosome-level genome assembly of the water stick insect Ranatra chinensis (Heteroptera: Nepidae).</title>
        <authorList>
            <person name="Liu X."/>
        </authorList>
    </citation>
    <scope>NUCLEOTIDE SEQUENCE [LARGE SCALE GENOMIC DNA]</scope>
    <source>
        <strain evidence="2">Cailab_2021Rc</strain>
        <tissue evidence="2">Muscle</tissue>
    </source>
</reference>
<dbReference type="EMBL" id="JBFDAA010000005">
    <property type="protein sequence ID" value="KAL1132107.1"/>
    <property type="molecule type" value="Genomic_DNA"/>
</dbReference>
<organism evidence="2 3">
    <name type="scientific">Ranatra chinensis</name>
    <dbReference type="NCBI Taxonomy" id="642074"/>
    <lineage>
        <taxon>Eukaryota</taxon>
        <taxon>Metazoa</taxon>
        <taxon>Ecdysozoa</taxon>
        <taxon>Arthropoda</taxon>
        <taxon>Hexapoda</taxon>
        <taxon>Insecta</taxon>
        <taxon>Pterygota</taxon>
        <taxon>Neoptera</taxon>
        <taxon>Paraneoptera</taxon>
        <taxon>Hemiptera</taxon>
        <taxon>Heteroptera</taxon>
        <taxon>Panheteroptera</taxon>
        <taxon>Nepomorpha</taxon>
        <taxon>Nepidae</taxon>
        <taxon>Ranatrinae</taxon>
        <taxon>Ranatra</taxon>
    </lineage>
</organism>
<keyword evidence="3" id="KW-1185">Reference proteome</keyword>
<evidence type="ECO:0000313" key="3">
    <source>
        <dbReference type="Proteomes" id="UP001558652"/>
    </source>
</evidence>
<keyword evidence="1" id="KW-0732">Signal</keyword>
<gene>
    <name evidence="2" type="ORF">AAG570_010065</name>
</gene>
<sequence length="133" mass="14199">MSPIAAVAFSAVLCALVLGAESASVSGKSDAEPIGYPEVKEMVKAKVGEYLKKAKTSAQKKCIVRVVAKPVLAAKLVELEVAKGKSQDELGHIQEEALNFVDDMSPRQKAQVKSVAKAWVQQKEAAMQDCLTL</sequence>
<name>A0ABD0YLL1_9HEMI</name>
<protein>
    <submittedName>
        <fullName evidence="2">Uncharacterized protein</fullName>
    </submittedName>
</protein>
<proteinExistence type="predicted"/>